<keyword evidence="2" id="KW-1185">Reference proteome</keyword>
<dbReference type="AlphaFoldDB" id="A0A4Q2CZE4"/>
<proteinExistence type="predicted"/>
<reference evidence="1 2" key="1">
    <citation type="submission" date="2019-01" db="EMBL/GenBank/DDBJ databases">
        <title>Draft genome sequence of Psathyrella aberdarensis IHI B618.</title>
        <authorList>
            <person name="Buettner E."/>
            <person name="Kellner H."/>
        </authorList>
    </citation>
    <scope>NUCLEOTIDE SEQUENCE [LARGE SCALE GENOMIC DNA]</scope>
    <source>
        <strain evidence="1 2">IHI B618</strain>
    </source>
</reference>
<protein>
    <submittedName>
        <fullName evidence="1">Uncharacterized protein</fullName>
    </submittedName>
</protein>
<comment type="caution">
    <text evidence="1">The sequence shown here is derived from an EMBL/GenBank/DDBJ whole genome shotgun (WGS) entry which is preliminary data.</text>
</comment>
<gene>
    <name evidence="1" type="ORF">EST38_g14650</name>
</gene>
<name>A0A4Q2CZE4_9AGAR</name>
<accession>A0A4Q2CZE4</accession>
<dbReference type="EMBL" id="SDEE01002192">
    <property type="protein sequence ID" value="RXW11205.1"/>
    <property type="molecule type" value="Genomic_DNA"/>
</dbReference>
<dbReference type="Proteomes" id="UP000290288">
    <property type="component" value="Unassembled WGS sequence"/>
</dbReference>
<evidence type="ECO:0000313" key="1">
    <source>
        <dbReference type="EMBL" id="RXW11205.1"/>
    </source>
</evidence>
<sequence length="118" mass="12703">MALSLDSKGICEVLIRPGAPLIINSMSLGGFLERPKDPSKSCLCSVVVLSFFKRDETEASNRVVVAALIPEKKKTTLAKSFFFPDSTTSLKCTGTLSTSSAFLSMTILKLVRLKSVVS</sequence>
<evidence type="ECO:0000313" key="2">
    <source>
        <dbReference type="Proteomes" id="UP000290288"/>
    </source>
</evidence>
<organism evidence="1 2">
    <name type="scientific">Candolleomyces aberdarensis</name>
    <dbReference type="NCBI Taxonomy" id="2316362"/>
    <lineage>
        <taxon>Eukaryota</taxon>
        <taxon>Fungi</taxon>
        <taxon>Dikarya</taxon>
        <taxon>Basidiomycota</taxon>
        <taxon>Agaricomycotina</taxon>
        <taxon>Agaricomycetes</taxon>
        <taxon>Agaricomycetidae</taxon>
        <taxon>Agaricales</taxon>
        <taxon>Agaricineae</taxon>
        <taxon>Psathyrellaceae</taxon>
        <taxon>Candolleomyces</taxon>
    </lineage>
</organism>